<dbReference type="RefSeq" id="WP_382467181.1">
    <property type="nucleotide sequence ID" value="NZ_JBHSOE010000236.1"/>
</dbReference>
<sequence>MNSKPMLTVNPDGSADLAVIDYDAWPGPYWYVVVDDTPVCPDRPLPLPYAMHEFQRYAQKAIDGKTSEVVEVAQCTDEDLSWAGVPVTGAGG</sequence>
<proteinExistence type="predicted"/>
<evidence type="ECO:0000313" key="2">
    <source>
        <dbReference type="Proteomes" id="UP001596065"/>
    </source>
</evidence>
<dbReference type="Proteomes" id="UP001596065">
    <property type="component" value="Unassembled WGS sequence"/>
</dbReference>
<comment type="caution">
    <text evidence="1">The sequence shown here is derived from an EMBL/GenBank/DDBJ whole genome shotgun (WGS) entry which is preliminary data.</text>
</comment>
<gene>
    <name evidence="1" type="ORF">ACFP3J_38515</name>
</gene>
<name>A0ABW0WWM3_STRNO</name>
<accession>A0ABW0WWM3</accession>
<reference evidence="2" key="1">
    <citation type="journal article" date="2019" name="Int. J. Syst. Evol. Microbiol.">
        <title>The Global Catalogue of Microorganisms (GCM) 10K type strain sequencing project: providing services to taxonomists for standard genome sequencing and annotation.</title>
        <authorList>
            <consortium name="The Broad Institute Genomics Platform"/>
            <consortium name="The Broad Institute Genome Sequencing Center for Infectious Disease"/>
            <person name="Wu L."/>
            <person name="Ma J."/>
        </authorList>
    </citation>
    <scope>NUCLEOTIDE SEQUENCE [LARGE SCALE GENOMIC DNA]</scope>
    <source>
        <strain evidence="2">KCTC 5701</strain>
    </source>
</reference>
<evidence type="ECO:0000313" key="1">
    <source>
        <dbReference type="EMBL" id="MFC5661304.1"/>
    </source>
</evidence>
<dbReference type="EMBL" id="JBHSOE010000236">
    <property type="protein sequence ID" value="MFC5661304.1"/>
    <property type="molecule type" value="Genomic_DNA"/>
</dbReference>
<protein>
    <submittedName>
        <fullName evidence="1">Uncharacterized protein</fullName>
    </submittedName>
</protein>
<keyword evidence="2" id="KW-1185">Reference proteome</keyword>
<organism evidence="1 2">
    <name type="scientific">Streptomyces nogalater</name>
    <dbReference type="NCBI Taxonomy" id="38314"/>
    <lineage>
        <taxon>Bacteria</taxon>
        <taxon>Bacillati</taxon>
        <taxon>Actinomycetota</taxon>
        <taxon>Actinomycetes</taxon>
        <taxon>Kitasatosporales</taxon>
        <taxon>Streptomycetaceae</taxon>
        <taxon>Streptomyces</taxon>
    </lineage>
</organism>